<proteinExistence type="predicted"/>
<keyword evidence="2" id="KW-1185">Reference proteome</keyword>
<dbReference type="Proteomes" id="UP000253141">
    <property type="component" value="Unassembled WGS sequence"/>
</dbReference>
<gene>
    <name evidence="1" type="ORF">DVG78_29665</name>
</gene>
<organism evidence="1 2">
    <name type="scientific">Runella aurantiaca</name>
    <dbReference type="NCBI Taxonomy" id="2282308"/>
    <lineage>
        <taxon>Bacteria</taxon>
        <taxon>Pseudomonadati</taxon>
        <taxon>Bacteroidota</taxon>
        <taxon>Cytophagia</taxon>
        <taxon>Cytophagales</taxon>
        <taxon>Spirosomataceae</taxon>
        <taxon>Runella</taxon>
    </lineage>
</organism>
<comment type="caution">
    <text evidence="1">The sequence shown here is derived from an EMBL/GenBank/DDBJ whole genome shotgun (WGS) entry which is preliminary data.</text>
</comment>
<dbReference type="AlphaFoldDB" id="A0A369HXM5"/>
<reference evidence="1 2" key="1">
    <citation type="submission" date="2018-07" db="EMBL/GenBank/DDBJ databases">
        <title>Genome analysis of Runella aurantiaca.</title>
        <authorList>
            <person name="Yang X."/>
        </authorList>
    </citation>
    <scope>NUCLEOTIDE SEQUENCE [LARGE SCALE GENOMIC DNA]</scope>
    <source>
        <strain evidence="1 2">YX9</strain>
    </source>
</reference>
<dbReference type="GO" id="GO:0003723">
    <property type="term" value="F:RNA binding"/>
    <property type="evidence" value="ECO:0007669"/>
    <property type="project" value="InterPro"/>
</dbReference>
<evidence type="ECO:0000313" key="2">
    <source>
        <dbReference type="Proteomes" id="UP000253141"/>
    </source>
</evidence>
<evidence type="ECO:0000313" key="1">
    <source>
        <dbReference type="EMBL" id="RDB02269.1"/>
    </source>
</evidence>
<sequence length="104" mass="12439">MRIHALKTLKQFWGKYPDAEPNLRHWYGKVEGKDYKTPQEVIVDFKNADFVGNERIVFNIARNKYRLIAAFNYEFQLCFVKFIGTHTEYDKIDAKTVDFESWKP</sequence>
<dbReference type="GO" id="GO:0110001">
    <property type="term" value="C:toxin-antitoxin complex"/>
    <property type="evidence" value="ECO:0007669"/>
    <property type="project" value="InterPro"/>
</dbReference>
<name>A0A369HXM5_9BACT</name>
<dbReference type="OrthoDB" id="9799912at2"/>
<accession>A0A369HXM5</accession>
<dbReference type="InterPro" id="IPR018669">
    <property type="entry name" value="Toxin_HigB"/>
</dbReference>
<dbReference type="EMBL" id="QPIW01000051">
    <property type="protein sequence ID" value="RDB02269.1"/>
    <property type="molecule type" value="Genomic_DNA"/>
</dbReference>
<protein>
    <submittedName>
        <fullName evidence="1">Type II toxin-antitoxin system HigB family toxin</fullName>
    </submittedName>
</protein>
<dbReference type="GO" id="GO:0004519">
    <property type="term" value="F:endonuclease activity"/>
    <property type="evidence" value="ECO:0007669"/>
    <property type="project" value="InterPro"/>
</dbReference>
<dbReference type="Pfam" id="PF09907">
    <property type="entry name" value="HigB_toxin"/>
    <property type="match status" value="1"/>
</dbReference>